<dbReference type="Pfam" id="PF20732">
    <property type="entry name" value="NamZ_C"/>
    <property type="match status" value="1"/>
</dbReference>
<comment type="caution">
    <text evidence="3">The sequence shown here is derived from an EMBL/GenBank/DDBJ whole genome shotgun (WGS) entry which is preliminary data.</text>
</comment>
<evidence type="ECO:0000259" key="2">
    <source>
        <dbReference type="Pfam" id="PF20732"/>
    </source>
</evidence>
<dbReference type="Pfam" id="PF07075">
    <property type="entry name" value="NamZ_N"/>
    <property type="match status" value="1"/>
</dbReference>
<feature type="domain" description="Peptidoglycan beta-N-acetylmuramidase NamZ C-terminal" evidence="2">
    <location>
        <begin position="261"/>
        <end position="411"/>
    </location>
</feature>
<keyword evidence="4" id="KW-1185">Reference proteome</keyword>
<organism evidence="3 4">
    <name type="scientific">Spirosoma terrae</name>
    <dbReference type="NCBI Taxonomy" id="1968276"/>
    <lineage>
        <taxon>Bacteria</taxon>
        <taxon>Pseudomonadati</taxon>
        <taxon>Bacteroidota</taxon>
        <taxon>Cytophagia</taxon>
        <taxon>Cytophagales</taxon>
        <taxon>Cytophagaceae</taxon>
        <taxon>Spirosoma</taxon>
    </lineage>
</organism>
<dbReference type="GO" id="GO:0033922">
    <property type="term" value="F:peptidoglycan beta-N-acetylmuramidase activity"/>
    <property type="evidence" value="ECO:0007669"/>
    <property type="project" value="InterPro"/>
</dbReference>
<dbReference type="RefSeq" id="WP_163955085.1">
    <property type="nucleotide sequence ID" value="NZ_JAAFZH010000022.1"/>
</dbReference>
<name>A0A6L9LIB0_9BACT</name>
<gene>
    <name evidence="3" type="ORF">GK108_28990</name>
</gene>
<dbReference type="Gene3D" id="3.40.50.12170">
    <property type="entry name" value="Uncharacterised protein PF07075, DUF1343"/>
    <property type="match status" value="1"/>
</dbReference>
<accession>A0A6L9LIB0</accession>
<dbReference type="InterPro" id="IPR008302">
    <property type="entry name" value="NamZ"/>
</dbReference>
<dbReference type="AlphaFoldDB" id="A0A6L9LIB0"/>
<proteinExistence type="predicted"/>
<evidence type="ECO:0000313" key="3">
    <source>
        <dbReference type="EMBL" id="NDU98951.1"/>
    </source>
</evidence>
<evidence type="ECO:0000259" key="1">
    <source>
        <dbReference type="Pfam" id="PF07075"/>
    </source>
</evidence>
<sequence length="412" mass="46229">MKIIPLFLLPLFVGFLFPIKTTELVHQPAITAVPDTKTIITGADQTAAYLPYLKGKRIGMVVNQTSIIGTKPSVDSLKSLGVNIVAIFGPEHGFRGNASNGAKVDDSVDAKTGIPVISLYGKNKKPSREQLAQIDLMIFDIQDVGCRFYTYINTLNYIMEACAEHDKELLILDRPNPNGYIVDGPILKKHLYSGIGIHPIPITHGMTIGEFAQMINGEGWGLPANKKCTLRIIKVANYNHDMAYTLPVLPSPNLNTQQSIMLYPSVCWFEGTIISQGRGTYMPFTVLGAPALKGKYSFSFRPVSIKGMSETPLHQDKDCYGLDLRKYDVNLLRKSRKLNLQWLMELYKAYPDKARFFDTSQSNQIGNFDFRSGTEDLRKQIIAGTSEKEIRQSWEPGLSAYKQMRKKYLLYK</sequence>
<dbReference type="Proteomes" id="UP000474175">
    <property type="component" value="Unassembled WGS sequence"/>
</dbReference>
<reference evidence="3 4" key="1">
    <citation type="submission" date="2020-02" db="EMBL/GenBank/DDBJ databases">
        <title>Draft genome sequence of two Spirosoma agri KCTC 52727 and Spirosoma terrae KCTC 52035.</title>
        <authorList>
            <person name="Rojas J."/>
            <person name="Ambika Manirajan B."/>
            <person name="Suarez C."/>
            <person name="Ratering S."/>
            <person name="Schnell S."/>
        </authorList>
    </citation>
    <scope>NUCLEOTIDE SEQUENCE [LARGE SCALE GENOMIC DNA]</scope>
    <source>
        <strain evidence="3 4">KCTC 52035</strain>
    </source>
</reference>
<dbReference type="Gene3D" id="3.90.1150.140">
    <property type="match status" value="1"/>
</dbReference>
<dbReference type="EMBL" id="JAAFZH010000022">
    <property type="protein sequence ID" value="NDU98951.1"/>
    <property type="molecule type" value="Genomic_DNA"/>
</dbReference>
<dbReference type="PANTHER" id="PTHR42915">
    <property type="entry name" value="HYPOTHETICAL 460 KDA PROTEIN IN FEUA-SIGW INTERGENIC REGION [PRECURSOR]"/>
    <property type="match status" value="1"/>
</dbReference>
<dbReference type="PIRSF" id="PIRSF016719">
    <property type="entry name" value="UCP016719"/>
    <property type="match status" value="1"/>
</dbReference>
<evidence type="ECO:0000313" key="4">
    <source>
        <dbReference type="Proteomes" id="UP000474175"/>
    </source>
</evidence>
<protein>
    <submittedName>
        <fullName evidence="3">DUF1343 domain-containing protein</fullName>
    </submittedName>
</protein>
<dbReference type="InterPro" id="IPR048503">
    <property type="entry name" value="NamZ_C"/>
</dbReference>
<dbReference type="InterPro" id="IPR048502">
    <property type="entry name" value="NamZ_N"/>
</dbReference>
<dbReference type="PANTHER" id="PTHR42915:SF1">
    <property type="entry name" value="PEPTIDOGLYCAN BETA-N-ACETYLMURAMIDASE NAMZ"/>
    <property type="match status" value="1"/>
</dbReference>
<feature type="domain" description="Peptidoglycan beta-N-acetylmuramidase NamZ N-terminal" evidence="1">
    <location>
        <begin position="58"/>
        <end position="257"/>
    </location>
</feature>